<name>A0A699U9Q6_TANCI</name>
<comment type="caution">
    <text evidence="2">The sequence shown here is derived from an EMBL/GenBank/DDBJ whole genome shotgun (WGS) entry which is preliminary data.</text>
</comment>
<evidence type="ECO:0000256" key="1">
    <source>
        <dbReference type="SAM" id="MobiDB-lite"/>
    </source>
</evidence>
<sequence>FTKSKPVSVTAARPVSAADPKIMAAKPRHAHSLHTKNNSIIRRHQTPSKFSKTSNSSPKVTAAHAKVGNPQYALKDKGVIDSGCSWHMTGNMSY</sequence>
<feature type="non-terminal residue" evidence="2">
    <location>
        <position position="94"/>
    </location>
</feature>
<feature type="region of interest" description="Disordered" evidence="1">
    <location>
        <begin position="27"/>
        <end position="64"/>
    </location>
</feature>
<feature type="non-terminal residue" evidence="2">
    <location>
        <position position="1"/>
    </location>
</feature>
<organism evidence="2">
    <name type="scientific">Tanacetum cinerariifolium</name>
    <name type="common">Dalmatian daisy</name>
    <name type="synonym">Chrysanthemum cinerariifolium</name>
    <dbReference type="NCBI Taxonomy" id="118510"/>
    <lineage>
        <taxon>Eukaryota</taxon>
        <taxon>Viridiplantae</taxon>
        <taxon>Streptophyta</taxon>
        <taxon>Embryophyta</taxon>
        <taxon>Tracheophyta</taxon>
        <taxon>Spermatophyta</taxon>
        <taxon>Magnoliopsida</taxon>
        <taxon>eudicotyledons</taxon>
        <taxon>Gunneridae</taxon>
        <taxon>Pentapetalae</taxon>
        <taxon>asterids</taxon>
        <taxon>campanulids</taxon>
        <taxon>Asterales</taxon>
        <taxon>Asteraceae</taxon>
        <taxon>Asteroideae</taxon>
        <taxon>Anthemideae</taxon>
        <taxon>Anthemidinae</taxon>
        <taxon>Tanacetum</taxon>
    </lineage>
</organism>
<accession>A0A699U9Q6</accession>
<feature type="compositionally biased region" description="Polar residues" evidence="1">
    <location>
        <begin position="47"/>
        <end position="59"/>
    </location>
</feature>
<evidence type="ECO:0000313" key="2">
    <source>
        <dbReference type="EMBL" id="GFD16494.1"/>
    </source>
</evidence>
<dbReference type="EMBL" id="BKCJ011293625">
    <property type="protein sequence ID" value="GFD16494.1"/>
    <property type="molecule type" value="Genomic_DNA"/>
</dbReference>
<reference evidence="2" key="1">
    <citation type="journal article" date="2019" name="Sci. Rep.">
        <title>Draft genome of Tanacetum cinerariifolium, the natural source of mosquito coil.</title>
        <authorList>
            <person name="Yamashiro T."/>
            <person name="Shiraishi A."/>
            <person name="Satake H."/>
            <person name="Nakayama K."/>
        </authorList>
    </citation>
    <scope>NUCLEOTIDE SEQUENCE</scope>
</reference>
<protein>
    <submittedName>
        <fullName evidence="2">Uncharacterized protein</fullName>
    </submittedName>
</protein>
<gene>
    <name evidence="2" type="ORF">Tci_888463</name>
</gene>
<proteinExistence type="predicted"/>
<dbReference type="AlphaFoldDB" id="A0A699U9Q6"/>